<evidence type="ECO:0000259" key="2">
    <source>
        <dbReference type="Pfam" id="PF03629"/>
    </source>
</evidence>
<dbReference type="Pfam" id="PF03629">
    <property type="entry name" value="SASA"/>
    <property type="match status" value="1"/>
</dbReference>
<sequence>MNLPTTNTVFQRSLQNEATVPVMGYLHLPYERIEARLVSLSTSAEPSWTTLAEYASTGNQDGSFRGTLSARGGWYRLEVRGIYNQQPRDTVVVARVGVGEVFLVSGNSNAMGVYGLGAKGATSEQVVSFDTLNKYLNVENITVAPDTPMPSPTFSTMTADSDVFPTGETPWYWGELGDSLVKRLGVPVCFLNASWAAANSINWREAAQGKNTNNIYVGKPWPNRQPYANLANSLRYYHSWLGIRAVLWSHGENDAVHLKLSQQEYFSNIKYLIEASRQALEYPMPWVIALSTVSYNADLPYAPVRSAQVQLAQTPGFQAWLGPDLDLIQKDRPNGHFENITNGEQGLTLAAQAWNTNLDARFFASQVPLVARSFLHTGVVPAAVAPGHTFLVPYYLAGGTSAAAPVQMELLTAEGEYVATVGTSSQNPVAVTIPAQVPDGSYRLRAVGQVPHRVGSVSEVFSINGQLAIPNLVRSLAAYPVQDRVMLHWLVATTPQSQRLTLQRSVDLTNYQELTTFTSTGGLPRLYSYVDDVPETQTTYYRVRVEQADGSTYYSRAVAVFRGDTPPFFSVFPNPVGTHEPIYLRPDVPTELSGQLFDILGRAIPAQLLESDVLGLWALYPQVPLSPGMYLLRVVQGTSQQTQRIWVK</sequence>
<organism evidence="3 4">
    <name type="scientific">Rhabdobacter roseus</name>
    <dbReference type="NCBI Taxonomy" id="1655419"/>
    <lineage>
        <taxon>Bacteria</taxon>
        <taxon>Pseudomonadati</taxon>
        <taxon>Bacteroidota</taxon>
        <taxon>Cytophagia</taxon>
        <taxon>Cytophagales</taxon>
        <taxon>Cytophagaceae</taxon>
        <taxon>Rhabdobacter</taxon>
    </lineage>
</organism>
<dbReference type="RefSeq" id="WP_184170934.1">
    <property type="nucleotide sequence ID" value="NZ_JACHGF010000001.1"/>
</dbReference>
<dbReference type="Gene3D" id="3.40.50.1110">
    <property type="entry name" value="SGNH hydrolase"/>
    <property type="match status" value="1"/>
</dbReference>
<evidence type="ECO:0000256" key="1">
    <source>
        <dbReference type="ARBA" id="ARBA00022801"/>
    </source>
</evidence>
<dbReference type="NCBIfam" id="TIGR04183">
    <property type="entry name" value="Por_Secre_tail"/>
    <property type="match status" value="1"/>
</dbReference>
<name>A0A840TMX8_9BACT</name>
<evidence type="ECO:0000313" key="3">
    <source>
        <dbReference type="EMBL" id="MBB5282573.1"/>
    </source>
</evidence>
<dbReference type="InterPro" id="IPR026444">
    <property type="entry name" value="Secre_tail"/>
</dbReference>
<reference evidence="3 4" key="1">
    <citation type="submission" date="2020-08" db="EMBL/GenBank/DDBJ databases">
        <title>Genomic Encyclopedia of Type Strains, Phase IV (KMG-IV): sequencing the most valuable type-strain genomes for metagenomic binning, comparative biology and taxonomic classification.</title>
        <authorList>
            <person name="Goeker M."/>
        </authorList>
    </citation>
    <scope>NUCLEOTIDE SEQUENCE [LARGE SCALE GENOMIC DNA]</scope>
    <source>
        <strain evidence="3 4">DSM 105074</strain>
    </source>
</reference>
<accession>A0A840TMX8</accession>
<protein>
    <recommendedName>
        <fullName evidence="2">Sialate O-acetylesterase domain-containing protein</fullName>
    </recommendedName>
</protein>
<feature type="domain" description="Sialate O-acetylesterase" evidence="2">
    <location>
        <begin position="221"/>
        <end position="353"/>
    </location>
</feature>
<proteinExistence type="predicted"/>
<dbReference type="GO" id="GO:0016788">
    <property type="term" value="F:hydrolase activity, acting on ester bonds"/>
    <property type="evidence" value="ECO:0007669"/>
    <property type="project" value="UniProtKB-ARBA"/>
</dbReference>
<keyword evidence="1" id="KW-0378">Hydrolase</keyword>
<dbReference type="SUPFAM" id="SSF52266">
    <property type="entry name" value="SGNH hydrolase"/>
    <property type="match status" value="1"/>
</dbReference>
<dbReference type="InterPro" id="IPR005181">
    <property type="entry name" value="SASA"/>
</dbReference>
<gene>
    <name evidence="3" type="ORF">HNQ92_000694</name>
</gene>
<keyword evidence="4" id="KW-1185">Reference proteome</keyword>
<dbReference type="EMBL" id="JACHGF010000001">
    <property type="protein sequence ID" value="MBB5282573.1"/>
    <property type="molecule type" value="Genomic_DNA"/>
</dbReference>
<evidence type="ECO:0000313" key="4">
    <source>
        <dbReference type="Proteomes" id="UP000557307"/>
    </source>
</evidence>
<dbReference type="AlphaFoldDB" id="A0A840TMX8"/>
<dbReference type="Proteomes" id="UP000557307">
    <property type="component" value="Unassembled WGS sequence"/>
</dbReference>
<dbReference type="InterPro" id="IPR036514">
    <property type="entry name" value="SGNH_hydro_sf"/>
</dbReference>
<comment type="caution">
    <text evidence="3">The sequence shown here is derived from an EMBL/GenBank/DDBJ whole genome shotgun (WGS) entry which is preliminary data.</text>
</comment>